<dbReference type="InterPro" id="IPR055140">
    <property type="entry name" value="Thiolase_C_2"/>
</dbReference>
<evidence type="ECO:0000256" key="1">
    <source>
        <dbReference type="ARBA" id="ARBA00023229"/>
    </source>
</evidence>
<organism evidence="4">
    <name type="scientific">Thermofilum pendens</name>
    <dbReference type="NCBI Taxonomy" id="2269"/>
    <lineage>
        <taxon>Archaea</taxon>
        <taxon>Thermoproteota</taxon>
        <taxon>Thermoprotei</taxon>
        <taxon>Thermofilales</taxon>
        <taxon>Thermofilaceae</taxon>
        <taxon>Thermofilum</taxon>
    </lineage>
</organism>
<gene>
    <name evidence="4" type="ORF">ENV17_06210</name>
</gene>
<dbReference type="InterPro" id="IPR020616">
    <property type="entry name" value="Thiolase_N"/>
</dbReference>
<dbReference type="SUPFAM" id="SSF53901">
    <property type="entry name" value="Thiolase-like"/>
    <property type="match status" value="1"/>
</dbReference>
<dbReference type="Pfam" id="PF00108">
    <property type="entry name" value="Thiolase_N"/>
    <property type="match status" value="1"/>
</dbReference>
<name>A0A7C4BB49_THEPE</name>
<dbReference type="PANTHER" id="PTHR42870:SF6">
    <property type="entry name" value="ACETYL-COA C-ACYLTRANSFERASE"/>
    <property type="match status" value="1"/>
</dbReference>
<comment type="caution">
    <text evidence="4">The sequence shown here is derived from an EMBL/GenBank/DDBJ whole genome shotgun (WGS) entry which is preliminary data.</text>
</comment>
<proteinExistence type="predicted"/>
<feature type="domain" description="Thiolase N-terminal" evidence="2">
    <location>
        <begin position="17"/>
        <end position="224"/>
    </location>
</feature>
<dbReference type="PANTHER" id="PTHR42870">
    <property type="entry name" value="ACETYL-COA C-ACETYLTRANSFERASE"/>
    <property type="match status" value="1"/>
</dbReference>
<dbReference type="AlphaFoldDB" id="A0A7C4BB49"/>
<dbReference type="NCBIfam" id="NF004720">
    <property type="entry name" value="PRK06064.1"/>
    <property type="match status" value="1"/>
</dbReference>
<reference evidence="4" key="1">
    <citation type="journal article" date="2020" name="mSystems">
        <title>Genome- and Community-Level Interaction Insights into Carbon Utilization and Element Cycling Functions of Hydrothermarchaeota in Hydrothermal Sediment.</title>
        <authorList>
            <person name="Zhou Z."/>
            <person name="Liu Y."/>
            <person name="Xu W."/>
            <person name="Pan J."/>
            <person name="Luo Z.H."/>
            <person name="Li M."/>
        </authorList>
    </citation>
    <scope>NUCLEOTIDE SEQUENCE [LARGE SCALE GENOMIC DNA]</scope>
    <source>
        <strain evidence="4">SpSt-735</strain>
    </source>
</reference>
<dbReference type="InterPro" id="IPR016039">
    <property type="entry name" value="Thiolase-like"/>
</dbReference>
<dbReference type="Gene3D" id="3.40.47.10">
    <property type="match status" value="1"/>
</dbReference>
<dbReference type="Pfam" id="PF22691">
    <property type="entry name" value="Thiolase_C_1"/>
    <property type="match status" value="1"/>
</dbReference>
<protein>
    <submittedName>
        <fullName evidence="4">Thiolase domain-containing protein</fullName>
    </submittedName>
</protein>
<evidence type="ECO:0000259" key="3">
    <source>
        <dbReference type="Pfam" id="PF22691"/>
    </source>
</evidence>
<evidence type="ECO:0000259" key="2">
    <source>
        <dbReference type="Pfam" id="PF00108"/>
    </source>
</evidence>
<accession>A0A7C4BB49</accession>
<dbReference type="PIRSF" id="PIRSF000429">
    <property type="entry name" value="Ac-CoA_Ac_transf"/>
    <property type="match status" value="1"/>
</dbReference>
<dbReference type="GO" id="GO:0008299">
    <property type="term" value="P:isoprenoid biosynthetic process"/>
    <property type="evidence" value="ECO:0007669"/>
    <property type="project" value="UniProtKB-KW"/>
</dbReference>
<dbReference type="InterPro" id="IPR002155">
    <property type="entry name" value="Thiolase"/>
</dbReference>
<dbReference type="CDD" id="cd00829">
    <property type="entry name" value="SCP-x_thiolase"/>
    <property type="match status" value="1"/>
</dbReference>
<evidence type="ECO:0000313" key="4">
    <source>
        <dbReference type="EMBL" id="HGI43959.1"/>
    </source>
</evidence>
<sequence length="388" mass="41571">MRRVFVAGIGATKVDEHWDKSLRDLMREASLKAIQDSGLSKKDIEAIYVGNMSSGFLQGQEHLGSLLATWVGVPGVAAVKVEAACASGGAALHQAYLAVKSGVYDCVLVVGVEKMTDAYTGDVTDALVMAEDQEYVAFTGLSFVALNAFVYRYYMKKYGAKQEDIAYFAVHDHKYAVNNPLAQYPRALTLDEVMKSPLVADPIHLLESAPIGDGSAALVLCSEEKLKALGKDVHLEMAGSAVATDVFSLHERADPTTILATVRAAKKAFSMASIEPKDVDVLEVHDAFTVLGVIHLEDMGFAKKGEGWKLLREGQLEKDGDLPMNTMGGLKARGHPVGATGIYQVYEIALQLRGEAGKNQVPDPEVGVAQNVGGVGGTVAVHVVRRVR</sequence>
<dbReference type="EMBL" id="DTFI01000158">
    <property type="protein sequence ID" value="HGI43959.1"/>
    <property type="molecule type" value="Genomic_DNA"/>
</dbReference>
<dbReference type="GO" id="GO:0016747">
    <property type="term" value="F:acyltransferase activity, transferring groups other than amino-acyl groups"/>
    <property type="evidence" value="ECO:0007669"/>
    <property type="project" value="InterPro"/>
</dbReference>
<feature type="domain" description="Thiolase C-terminal" evidence="3">
    <location>
        <begin position="243"/>
        <end position="385"/>
    </location>
</feature>
<keyword evidence="1" id="KW-0414">Isoprene biosynthesis</keyword>